<accession>A0A238LFF3</accession>
<evidence type="ECO:0000256" key="1">
    <source>
        <dbReference type="SAM" id="MobiDB-lite"/>
    </source>
</evidence>
<sequence length="57" mass="6224">MTDTSFAQWDARPARTEDVPLPAPVPFSTPVLIGDCVTPLGGETVLSLLWKRLARDD</sequence>
<name>A0A238LFF3_9RHOB</name>
<reference evidence="2 3" key="1">
    <citation type="submission" date="2017-05" db="EMBL/GenBank/DDBJ databases">
        <authorList>
            <person name="Song R."/>
            <person name="Chenine A.L."/>
            <person name="Ruprecht R.M."/>
        </authorList>
    </citation>
    <scope>NUCLEOTIDE SEQUENCE [LARGE SCALE GENOMIC DNA]</scope>
    <source>
        <strain evidence="2 3">CECT 8899</strain>
    </source>
</reference>
<keyword evidence="3" id="KW-1185">Reference proteome</keyword>
<gene>
    <name evidence="2" type="ORF">LOM8899_02560</name>
</gene>
<dbReference type="Proteomes" id="UP000201613">
    <property type="component" value="Unassembled WGS sequence"/>
</dbReference>
<evidence type="ECO:0000313" key="3">
    <source>
        <dbReference type="Proteomes" id="UP000201613"/>
    </source>
</evidence>
<evidence type="ECO:0000313" key="2">
    <source>
        <dbReference type="EMBL" id="SMY08409.1"/>
    </source>
</evidence>
<organism evidence="2 3">
    <name type="scientific">Flavimaricola marinus</name>
    <dbReference type="NCBI Taxonomy" id="1819565"/>
    <lineage>
        <taxon>Bacteria</taxon>
        <taxon>Pseudomonadati</taxon>
        <taxon>Pseudomonadota</taxon>
        <taxon>Alphaproteobacteria</taxon>
        <taxon>Rhodobacterales</taxon>
        <taxon>Paracoccaceae</taxon>
        <taxon>Flavimaricola</taxon>
    </lineage>
</organism>
<dbReference type="RefSeq" id="WP_168770539.1">
    <property type="nucleotide sequence ID" value="NZ_FXZK01000004.1"/>
</dbReference>
<dbReference type="EMBL" id="FXZK01000004">
    <property type="protein sequence ID" value="SMY08409.1"/>
    <property type="molecule type" value="Genomic_DNA"/>
</dbReference>
<feature type="region of interest" description="Disordered" evidence="1">
    <location>
        <begin position="1"/>
        <end position="21"/>
    </location>
</feature>
<proteinExistence type="predicted"/>
<dbReference type="AlphaFoldDB" id="A0A238LFF3"/>
<protein>
    <submittedName>
        <fullName evidence="2">Uncharacterized protein</fullName>
    </submittedName>
</protein>